<protein>
    <recommendedName>
        <fullName evidence="6">SWIM-type domain-containing protein</fullName>
    </recommendedName>
</protein>
<dbReference type="SMART" id="SM00575">
    <property type="entry name" value="ZnF_PMZ"/>
    <property type="match status" value="1"/>
</dbReference>
<keyword evidence="1" id="KW-0479">Metal-binding</keyword>
<gene>
    <name evidence="7" type="ORF">PIB30_119185</name>
</gene>
<reference evidence="7 8" key="1">
    <citation type="journal article" date="2023" name="Plants (Basel)">
        <title>Bridging the Gap: Combining Genomics and Transcriptomics Approaches to Understand Stylosanthes scabra, an Orphan Legume from the Brazilian Caatinga.</title>
        <authorList>
            <person name="Ferreira-Neto J.R.C."/>
            <person name="da Silva M.D."/>
            <person name="Binneck E."/>
            <person name="de Melo N.F."/>
            <person name="da Silva R.H."/>
            <person name="de Melo A.L.T.M."/>
            <person name="Pandolfi V."/>
            <person name="Bustamante F.O."/>
            <person name="Brasileiro-Vidal A.C."/>
            <person name="Benko-Iseppon A.M."/>
        </authorList>
    </citation>
    <scope>NUCLEOTIDE SEQUENCE [LARGE SCALE GENOMIC DNA]</scope>
    <source>
        <tissue evidence="7">Leaves</tissue>
    </source>
</reference>
<dbReference type="Pfam" id="PF03101">
    <property type="entry name" value="FAR1"/>
    <property type="match status" value="1"/>
</dbReference>
<dbReference type="InterPro" id="IPR006564">
    <property type="entry name" value="Znf_PMZ"/>
</dbReference>
<feature type="compositionally biased region" description="Basic and acidic residues" evidence="5">
    <location>
        <begin position="739"/>
        <end position="763"/>
    </location>
</feature>
<keyword evidence="3" id="KW-0862">Zinc</keyword>
<dbReference type="PANTHER" id="PTHR47718:SF15">
    <property type="entry name" value="PROTEIN FAR1-RELATED SEQUENCE 5-LIKE"/>
    <property type="match status" value="1"/>
</dbReference>
<sequence length="814" mass="91393">MGGVGASSVSAEDEPGRQDDARFCRSGEVATGSGRSMGDEMDGEGHCLSDPLSGQWSNGCSNDTEDEEVCTESEPLHIGEEDTSAGEDCGMANPKESPVTYNNVTSNGEPSSGVSREAELAVAEFDGVDEAYRRYVEYAKATGFAVRKGDNVKDEEGNLVRKFFYCNRQGFREKKHYERVDRKRAHKPETRTNCNAKLVISFEKGSGKWRVKTFVQDHNHELFPSAFTNVMAAHRSINDGAKAHTHSMNNAGFQTSQIMGSFPFLSGGICNLQFEKKDLYNYIDEVRSSRIVEGDAAAAISYLKGKAELDPLAVVVYTYCSENRLGHLFWSDGTMQFDYECFGDVLAFDLTYRKNCYNRPLVIFSGTNHHRQTTIFGFGLLEDEKISSYKWLLSTFLQVMRQKQPKVVVTDGDEQMKEAIRTEFPNATHRLCAWHLALNAASNIKNGDFSVAFKKAVYGLFDVEEFEQYWAEIVSKFGLKQNEWICGTYEKREHWANAYLCDKFCAGLLTTSRCEGINSFLKKFIKSGSCLLELVENLDRVVKDYRNNELIADYKSLYSEPVMETGLQSIEKVVSKLYTREIFFQVQKQIKGVAALLVPHRESHGGSEKFMLRKFQSHRVYTVLYHRSCESYECSCKLWNSLGIPCSHIFCVLKELDKDELPKRLVLKRWCKDAKSGAFYSSDGVVDPDRAFRYRYGSLSSTCISMCLLAAQRPETYENALGRIGDMLKEFKTVLPNGDRGKGGHGHPDSCDILDPKVVRSKEAPPGGSSSKPGRRCRRCFALGHDRSICNAGGDDAWDEVTGSSEGGGKRVRR</sequence>
<accession>A0ABU6UA38</accession>
<dbReference type="PROSITE" id="PS50966">
    <property type="entry name" value="ZF_SWIM"/>
    <property type="match status" value="1"/>
</dbReference>
<dbReference type="EMBL" id="JASCZI010120925">
    <property type="protein sequence ID" value="MED6157724.1"/>
    <property type="molecule type" value="Genomic_DNA"/>
</dbReference>
<keyword evidence="8" id="KW-1185">Reference proteome</keyword>
<feature type="region of interest" description="Disordered" evidence="5">
    <location>
        <begin position="1"/>
        <end position="97"/>
    </location>
</feature>
<keyword evidence="2 4" id="KW-0863">Zinc-finger</keyword>
<dbReference type="Proteomes" id="UP001341840">
    <property type="component" value="Unassembled WGS sequence"/>
</dbReference>
<dbReference type="InterPro" id="IPR007527">
    <property type="entry name" value="Znf_SWIM"/>
</dbReference>
<dbReference type="InterPro" id="IPR004330">
    <property type="entry name" value="FAR1_DNA_bnd_dom"/>
</dbReference>
<comment type="caution">
    <text evidence="7">The sequence shown here is derived from an EMBL/GenBank/DDBJ whole genome shotgun (WGS) entry which is preliminary data.</text>
</comment>
<evidence type="ECO:0000256" key="4">
    <source>
        <dbReference type="PROSITE-ProRule" id="PRU00325"/>
    </source>
</evidence>
<evidence type="ECO:0000313" key="8">
    <source>
        <dbReference type="Proteomes" id="UP001341840"/>
    </source>
</evidence>
<dbReference type="Pfam" id="PF10551">
    <property type="entry name" value="MULE"/>
    <property type="match status" value="1"/>
</dbReference>
<evidence type="ECO:0000256" key="3">
    <source>
        <dbReference type="ARBA" id="ARBA00022833"/>
    </source>
</evidence>
<feature type="region of interest" description="Disordered" evidence="5">
    <location>
        <begin position="739"/>
        <end position="776"/>
    </location>
</feature>
<feature type="compositionally biased region" description="Polar residues" evidence="5">
    <location>
        <begin position="52"/>
        <end position="62"/>
    </location>
</feature>
<organism evidence="7 8">
    <name type="scientific">Stylosanthes scabra</name>
    <dbReference type="NCBI Taxonomy" id="79078"/>
    <lineage>
        <taxon>Eukaryota</taxon>
        <taxon>Viridiplantae</taxon>
        <taxon>Streptophyta</taxon>
        <taxon>Embryophyta</taxon>
        <taxon>Tracheophyta</taxon>
        <taxon>Spermatophyta</taxon>
        <taxon>Magnoliopsida</taxon>
        <taxon>eudicotyledons</taxon>
        <taxon>Gunneridae</taxon>
        <taxon>Pentapetalae</taxon>
        <taxon>rosids</taxon>
        <taxon>fabids</taxon>
        <taxon>Fabales</taxon>
        <taxon>Fabaceae</taxon>
        <taxon>Papilionoideae</taxon>
        <taxon>50 kb inversion clade</taxon>
        <taxon>dalbergioids sensu lato</taxon>
        <taxon>Dalbergieae</taxon>
        <taxon>Pterocarpus clade</taxon>
        <taxon>Stylosanthes</taxon>
    </lineage>
</organism>
<feature type="region of interest" description="Disordered" evidence="5">
    <location>
        <begin position="790"/>
        <end position="814"/>
    </location>
</feature>
<dbReference type="PANTHER" id="PTHR47718">
    <property type="entry name" value="OS01G0519700 PROTEIN"/>
    <property type="match status" value="1"/>
</dbReference>
<evidence type="ECO:0000259" key="6">
    <source>
        <dbReference type="PROSITE" id="PS50966"/>
    </source>
</evidence>
<name>A0ABU6UA38_9FABA</name>
<evidence type="ECO:0000256" key="2">
    <source>
        <dbReference type="ARBA" id="ARBA00022771"/>
    </source>
</evidence>
<evidence type="ECO:0000313" key="7">
    <source>
        <dbReference type="EMBL" id="MED6157724.1"/>
    </source>
</evidence>
<proteinExistence type="predicted"/>
<evidence type="ECO:0000256" key="5">
    <source>
        <dbReference type="SAM" id="MobiDB-lite"/>
    </source>
</evidence>
<feature type="domain" description="SWIM-type" evidence="6">
    <location>
        <begin position="621"/>
        <end position="657"/>
    </location>
</feature>
<dbReference type="InterPro" id="IPR018289">
    <property type="entry name" value="MULE_transposase_dom"/>
</dbReference>
<feature type="compositionally biased region" description="Basic and acidic residues" evidence="5">
    <location>
        <begin position="14"/>
        <end position="25"/>
    </location>
</feature>
<evidence type="ECO:0000256" key="1">
    <source>
        <dbReference type="ARBA" id="ARBA00022723"/>
    </source>
</evidence>